<evidence type="ECO:0000256" key="3">
    <source>
        <dbReference type="PROSITE-ProRule" id="PRU00023"/>
    </source>
</evidence>
<feature type="repeat" description="ANK" evidence="3">
    <location>
        <begin position="636"/>
        <end position="668"/>
    </location>
</feature>
<feature type="repeat" description="ANK" evidence="3">
    <location>
        <begin position="603"/>
        <end position="635"/>
    </location>
</feature>
<name>A0A177W903_BATDL</name>
<feature type="repeat" description="ANK" evidence="3">
    <location>
        <begin position="180"/>
        <end position="212"/>
    </location>
</feature>
<evidence type="ECO:0000313" key="4">
    <source>
        <dbReference type="EMBL" id="OAJ36266.1"/>
    </source>
</evidence>
<dbReference type="SUPFAM" id="SSF48403">
    <property type="entry name" value="Ankyrin repeat"/>
    <property type="match status" value="2"/>
</dbReference>
<dbReference type="GO" id="GO:0019706">
    <property type="term" value="F:protein-cysteine S-palmitoyltransferase activity"/>
    <property type="evidence" value="ECO:0007669"/>
    <property type="project" value="UniProtKB-EC"/>
</dbReference>
<protein>
    <submittedName>
        <fullName evidence="4">Uncharacterized protein</fullName>
    </submittedName>
</protein>
<sequence>MDTVVILQERELEAYILEITLIPIYTTMNSPLWVNNSQRVTLDATVKDYRKRFDPENVFNVPTTVDTLVDIPLYEAMQKMQSAKKELAMIQSEWALQEVAHRARTPHHMGIGIVSDNAIVGQEDGMTSIKSSIMQEYNNIHHENDADSGLSPLHIAARNNNVADIKLWIQSFSKNTLNIHDFTPLMVAASHNSLRALKVLLRMGVRKNDVDSVMQRTALHWAVIHEHHQVAKALLRFGADARFRDRDGRTPVHLAAMQPSPKCLQVMLKLVKPAAFLEGDNEQMTPIHLAVMNDNVRQLGMILAAHSPIDLTASDVEGKTALHWCAQNDVPQIYSPTIFHKPTTCIKLLIDNNPQLVKISDLEGRTPLHLACTVSNMSLIFAIFNQLLGTYALKDLVNAQDVLGRTAIHYSAIGGHAYILRVLQHYGGNDGIADKDGATPLHYACVKNHGQCVSVLISDNRLYENYIRDSQGRTPIMWAVLKGYAEALRILLEAGVDPNEEDDKKTTALHICALGGHSHCASLLLEHGASVDMQNSENRSPLFLATQHNHGQTANILIQNGANVNLLDMDRQSPLHWAALYGHLSIVSLLLSCQAEIDIVDKEGKTPFHCAAYNGHTKVLGFLAKNGAALEHKDNEGVSALHWATCGNYFDCVRMLLQLNVNPNIMDSDLLTPLDYAISVRSIECTEILNEYGGLTGDIISDVYAIRIQRAWKKYMKNKHKKSDATYNEPSVLGNTDGRYGSYSKLALGNRYMSMESIRKGSCDQVPFERRRQSLVTGRRISRDLGMVNREYAGASIDPLGGEPESAAAYKSSKWFKSKIGFPSRPTPIKAVVSRSRGALNTQTSCQKDIISESGEKLGKESIDIETMTEVKGSEKTMIPATSMSSFEMEYFQMEAAQRKLES</sequence>
<gene>
    <name evidence="4" type="ORF">BDEG_20458</name>
</gene>
<dbReference type="PROSITE" id="PS50297">
    <property type="entry name" value="ANK_REP_REGION"/>
    <property type="match status" value="8"/>
</dbReference>
<evidence type="ECO:0000256" key="1">
    <source>
        <dbReference type="ARBA" id="ARBA00022737"/>
    </source>
</evidence>
<dbReference type="AlphaFoldDB" id="A0A177W903"/>
<dbReference type="EMBL" id="DS022300">
    <property type="protein sequence ID" value="OAJ36266.1"/>
    <property type="molecule type" value="Genomic_DNA"/>
</dbReference>
<dbReference type="PANTHER" id="PTHR24161:SF21">
    <property type="entry name" value="ANKYRIN REPEAT DOMAIN-CONTAINING PROTEIN 35"/>
    <property type="match status" value="1"/>
</dbReference>
<dbReference type="PANTHER" id="PTHR24161">
    <property type="entry name" value="ANK_REP_REGION DOMAIN-CONTAINING PROTEIN-RELATED"/>
    <property type="match status" value="1"/>
</dbReference>
<evidence type="ECO:0000313" key="5">
    <source>
        <dbReference type="Proteomes" id="UP000077115"/>
    </source>
</evidence>
<reference evidence="4 5" key="2">
    <citation type="submission" date="2016-05" db="EMBL/GenBank/DDBJ databases">
        <title>Lineage-specific infection strategies underlie the spectrum of fungal disease in amphibians.</title>
        <authorList>
            <person name="Cuomo C.A."/>
            <person name="Farrer R.A."/>
            <person name="James T."/>
            <person name="Longcore J."/>
            <person name="Birren B."/>
        </authorList>
    </citation>
    <scope>NUCLEOTIDE SEQUENCE [LARGE SCALE GENOMIC DNA]</scope>
    <source>
        <strain evidence="4 5">JEL423</strain>
    </source>
</reference>
<feature type="repeat" description="ANK" evidence="3">
    <location>
        <begin position="537"/>
        <end position="569"/>
    </location>
</feature>
<feature type="repeat" description="ANK" evidence="3">
    <location>
        <begin position="214"/>
        <end position="246"/>
    </location>
</feature>
<dbReference type="STRING" id="403673.A0A177W903"/>
<dbReference type="InterPro" id="IPR036770">
    <property type="entry name" value="Ankyrin_rpt-contain_sf"/>
</dbReference>
<feature type="repeat" description="ANK" evidence="3">
    <location>
        <begin position="471"/>
        <end position="503"/>
    </location>
</feature>
<accession>A0A177W903</accession>
<feature type="repeat" description="ANK" evidence="3">
    <location>
        <begin position="504"/>
        <end position="536"/>
    </location>
</feature>
<dbReference type="Pfam" id="PF13637">
    <property type="entry name" value="Ank_4"/>
    <property type="match status" value="1"/>
</dbReference>
<dbReference type="InterPro" id="IPR002110">
    <property type="entry name" value="Ankyrin_rpt"/>
</dbReference>
<feature type="repeat" description="ANK" evidence="3">
    <location>
        <begin position="570"/>
        <end position="602"/>
    </location>
</feature>
<dbReference type="Pfam" id="PF12796">
    <property type="entry name" value="Ank_2"/>
    <property type="match status" value="5"/>
</dbReference>
<dbReference type="OrthoDB" id="2118844at2759"/>
<feature type="repeat" description="ANK" evidence="3">
    <location>
        <begin position="436"/>
        <end position="458"/>
    </location>
</feature>
<keyword evidence="1" id="KW-0677">Repeat</keyword>
<reference evidence="4 5" key="1">
    <citation type="submission" date="2006-10" db="EMBL/GenBank/DDBJ databases">
        <title>The Genome Sequence of Batrachochytrium dendrobatidis JEL423.</title>
        <authorList>
            <consortium name="The Broad Institute Genome Sequencing Platform"/>
            <person name="Birren B."/>
            <person name="Lander E."/>
            <person name="Galagan J."/>
            <person name="Cuomo C."/>
            <person name="Devon K."/>
            <person name="Jaffe D."/>
            <person name="Butler J."/>
            <person name="Alvarez P."/>
            <person name="Gnerre S."/>
            <person name="Grabherr M."/>
            <person name="Kleber M."/>
            <person name="Mauceli E."/>
            <person name="Brockman W."/>
            <person name="Young S."/>
            <person name="LaButti K."/>
            <person name="Sykes S."/>
            <person name="DeCaprio D."/>
            <person name="Crawford M."/>
            <person name="Koehrsen M."/>
            <person name="Engels R."/>
            <person name="Montgomery P."/>
            <person name="Pearson M."/>
            <person name="Howarth C."/>
            <person name="Larson L."/>
            <person name="White J."/>
            <person name="O'Leary S."/>
            <person name="Kodira C."/>
            <person name="Zeng Q."/>
            <person name="Yandava C."/>
            <person name="Alvarado L."/>
            <person name="Longcore J."/>
            <person name="James T."/>
        </authorList>
    </citation>
    <scope>NUCLEOTIDE SEQUENCE [LARGE SCALE GENOMIC DNA]</scope>
    <source>
        <strain evidence="4 5">JEL423</strain>
    </source>
</reference>
<dbReference type="PROSITE" id="PS50088">
    <property type="entry name" value="ANK_REPEAT"/>
    <property type="match status" value="10"/>
</dbReference>
<evidence type="ECO:0000256" key="2">
    <source>
        <dbReference type="ARBA" id="ARBA00023043"/>
    </source>
</evidence>
<keyword evidence="2 3" id="KW-0040">ANK repeat</keyword>
<dbReference type="Proteomes" id="UP000077115">
    <property type="component" value="Unassembled WGS sequence"/>
</dbReference>
<dbReference type="VEuPathDB" id="FungiDB:BDEG_20458"/>
<organism evidence="4 5">
    <name type="scientific">Batrachochytrium dendrobatidis (strain JEL423)</name>
    <dbReference type="NCBI Taxonomy" id="403673"/>
    <lineage>
        <taxon>Eukaryota</taxon>
        <taxon>Fungi</taxon>
        <taxon>Fungi incertae sedis</taxon>
        <taxon>Chytridiomycota</taxon>
        <taxon>Chytridiomycota incertae sedis</taxon>
        <taxon>Chytridiomycetes</taxon>
        <taxon>Rhizophydiales</taxon>
        <taxon>Rhizophydiales incertae sedis</taxon>
        <taxon>Batrachochytrium</taxon>
    </lineage>
</organism>
<dbReference type="SMART" id="SM00248">
    <property type="entry name" value="ANK"/>
    <property type="match status" value="16"/>
</dbReference>
<proteinExistence type="predicted"/>
<dbReference type="Gene3D" id="1.25.40.20">
    <property type="entry name" value="Ankyrin repeat-containing domain"/>
    <property type="match status" value="4"/>
</dbReference>
<feature type="repeat" description="ANK" evidence="3">
    <location>
        <begin position="403"/>
        <end position="435"/>
    </location>
</feature>